<feature type="binding site" evidence="12">
    <location>
        <begin position="13"/>
        <end position="20"/>
    </location>
    <ligand>
        <name>ATP</name>
        <dbReference type="ChEBI" id="CHEBI:30616"/>
    </ligand>
</feature>
<dbReference type="NCBIfam" id="TIGR00041">
    <property type="entry name" value="DTMP_kinase"/>
    <property type="match status" value="1"/>
</dbReference>
<evidence type="ECO:0000256" key="11">
    <source>
        <dbReference type="ARBA" id="ARBA00057735"/>
    </source>
</evidence>
<dbReference type="InterPro" id="IPR027417">
    <property type="entry name" value="P-loop_NTPase"/>
</dbReference>
<name>F8EU22_ZYMMT</name>
<dbReference type="GO" id="GO:0006233">
    <property type="term" value="P:dTDP biosynthetic process"/>
    <property type="evidence" value="ECO:0007669"/>
    <property type="project" value="InterPro"/>
</dbReference>
<evidence type="ECO:0000313" key="15">
    <source>
        <dbReference type="Proteomes" id="UP000000491"/>
    </source>
</evidence>
<dbReference type="eggNOG" id="COG0125">
    <property type="taxonomic scope" value="Bacteria"/>
</dbReference>
<dbReference type="KEGG" id="zmp:Zymop_0199"/>
<dbReference type="Proteomes" id="UP000000491">
    <property type="component" value="Chromosome"/>
</dbReference>
<dbReference type="HAMAP" id="MF_00165">
    <property type="entry name" value="Thymidylate_kinase"/>
    <property type="match status" value="1"/>
</dbReference>
<accession>F8EU22</accession>
<dbReference type="STRING" id="579138.Zymop_0199"/>
<protein>
    <recommendedName>
        <fullName evidence="3 12">Thymidylate kinase</fullName>
        <ecNumber evidence="2 12">2.7.4.9</ecNumber>
    </recommendedName>
    <alternativeName>
        <fullName evidence="9 12">dTMP kinase</fullName>
    </alternativeName>
</protein>
<dbReference type="InterPro" id="IPR039430">
    <property type="entry name" value="Thymidylate_kin-like_dom"/>
</dbReference>
<keyword evidence="7 12" id="KW-0418">Kinase</keyword>
<organism evidence="14 15">
    <name type="scientific">Zymomonas mobilis subsp. pomaceae (strain ATCC 29192 / DSM 22645 / JCM 10191 / CCUG 17912 / NBRC 13757 / NCIMB 11200 / NRRL B-4491 / Barker I)</name>
    <dbReference type="NCBI Taxonomy" id="579138"/>
    <lineage>
        <taxon>Bacteria</taxon>
        <taxon>Pseudomonadati</taxon>
        <taxon>Pseudomonadota</taxon>
        <taxon>Alphaproteobacteria</taxon>
        <taxon>Sphingomonadales</taxon>
        <taxon>Zymomonadaceae</taxon>
        <taxon>Zymomonas</taxon>
    </lineage>
</organism>
<evidence type="ECO:0000256" key="7">
    <source>
        <dbReference type="ARBA" id="ARBA00022777"/>
    </source>
</evidence>
<dbReference type="PROSITE" id="PS01331">
    <property type="entry name" value="THYMIDYLATE_KINASE"/>
    <property type="match status" value="1"/>
</dbReference>
<evidence type="ECO:0000256" key="6">
    <source>
        <dbReference type="ARBA" id="ARBA00022741"/>
    </source>
</evidence>
<sequence>MINKQGYFISLEGGEGVGKSTQIRLLGADLKEKGFDIIETREPGGCPGGNAIRHLLLEGDIHRWTNATEALLFAAARSEHVTRVIRPALDKGQWVLCDRYIDSSLAYQGDASGIGEDNIRKLHYIGSQGLMPHRTLLLVLPNGEGVERAKIRDGNQGNRFEKRDLDYHKKVNEAFHKLALENPERFRIIDASGTAEMVHKRIMHSIDDLLS</sequence>
<dbReference type="FunFam" id="3.40.50.300:FF:000225">
    <property type="entry name" value="Thymidylate kinase"/>
    <property type="match status" value="1"/>
</dbReference>
<reference evidence="14 15" key="1">
    <citation type="journal article" date="2011" name="J. Bacteriol.">
        <title>Genome sequence of the ethanol-producing Zymomonas mobilis subsp. pomaceae lectotype strain ATCC 29192.</title>
        <authorList>
            <person name="Kouvelis V.N."/>
            <person name="Davenport K.W."/>
            <person name="Brettin T.S."/>
            <person name="Bruce D."/>
            <person name="Detter C."/>
            <person name="Han C.S."/>
            <person name="Nolan M."/>
            <person name="Tapia R."/>
            <person name="Damoulaki A."/>
            <person name="Kyrpides N.C."/>
            <person name="Typas M.A."/>
            <person name="Pappas K.M."/>
        </authorList>
    </citation>
    <scope>NUCLEOTIDE SEQUENCE [LARGE SCALE GENOMIC DNA]</scope>
    <source>
        <strain evidence="15">ATCC 29192 / DSM 22645 / JCM 10191 / CCUG 17912 / NBRC 13757 / NCIMB 11200 / NRRL B-4491 / Barker I</strain>
    </source>
</reference>
<evidence type="ECO:0000256" key="2">
    <source>
        <dbReference type="ARBA" id="ARBA00012980"/>
    </source>
</evidence>
<dbReference type="PANTHER" id="PTHR10344">
    <property type="entry name" value="THYMIDYLATE KINASE"/>
    <property type="match status" value="1"/>
</dbReference>
<evidence type="ECO:0000313" key="14">
    <source>
        <dbReference type="EMBL" id="AEI37102.1"/>
    </source>
</evidence>
<feature type="domain" description="Thymidylate kinase-like" evidence="13">
    <location>
        <begin position="11"/>
        <end position="202"/>
    </location>
</feature>
<dbReference type="Pfam" id="PF02223">
    <property type="entry name" value="Thymidylate_kin"/>
    <property type="match status" value="1"/>
</dbReference>
<comment type="function">
    <text evidence="11 12">Phosphorylation of dTMP to form dTDP in both de novo and salvage pathways of dTTP synthesis.</text>
</comment>
<dbReference type="EMBL" id="CP002865">
    <property type="protein sequence ID" value="AEI37102.1"/>
    <property type="molecule type" value="Genomic_DNA"/>
</dbReference>
<dbReference type="PATRIC" id="fig|579138.3.peg.213"/>
<dbReference type="EC" id="2.7.4.9" evidence="2 12"/>
<evidence type="ECO:0000256" key="9">
    <source>
        <dbReference type="ARBA" id="ARBA00029962"/>
    </source>
</evidence>
<keyword evidence="6 12" id="KW-0547">Nucleotide-binding</keyword>
<dbReference type="CDD" id="cd01672">
    <property type="entry name" value="TMPK"/>
    <property type="match status" value="1"/>
</dbReference>
<evidence type="ECO:0000256" key="8">
    <source>
        <dbReference type="ARBA" id="ARBA00022840"/>
    </source>
</evidence>
<proteinExistence type="inferred from homology"/>
<comment type="similarity">
    <text evidence="1 12">Belongs to the thymidylate kinase family.</text>
</comment>
<keyword evidence="5 12" id="KW-0545">Nucleotide biosynthesis</keyword>
<evidence type="ECO:0000256" key="5">
    <source>
        <dbReference type="ARBA" id="ARBA00022727"/>
    </source>
</evidence>
<evidence type="ECO:0000256" key="3">
    <source>
        <dbReference type="ARBA" id="ARBA00017144"/>
    </source>
</evidence>
<keyword evidence="8 12" id="KW-0067">ATP-binding</keyword>
<dbReference type="GO" id="GO:0005829">
    <property type="term" value="C:cytosol"/>
    <property type="evidence" value="ECO:0007669"/>
    <property type="project" value="TreeGrafter"/>
</dbReference>
<keyword evidence="4 12" id="KW-0808">Transferase</keyword>
<dbReference type="HOGENOM" id="CLU_049131_0_0_5"/>
<dbReference type="Gene3D" id="3.40.50.300">
    <property type="entry name" value="P-loop containing nucleotide triphosphate hydrolases"/>
    <property type="match status" value="1"/>
</dbReference>
<comment type="catalytic activity">
    <reaction evidence="10 12">
        <text>dTMP + ATP = dTDP + ADP</text>
        <dbReference type="Rhea" id="RHEA:13517"/>
        <dbReference type="ChEBI" id="CHEBI:30616"/>
        <dbReference type="ChEBI" id="CHEBI:58369"/>
        <dbReference type="ChEBI" id="CHEBI:63528"/>
        <dbReference type="ChEBI" id="CHEBI:456216"/>
        <dbReference type="EC" id="2.7.4.9"/>
    </reaction>
</comment>
<dbReference type="GO" id="GO:0006227">
    <property type="term" value="P:dUDP biosynthetic process"/>
    <property type="evidence" value="ECO:0007669"/>
    <property type="project" value="TreeGrafter"/>
</dbReference>
<evidence type="ECO:0000256" key="4">
    <source>
        <dbReference type="ARBA" id="ARBA00022679"/>
    </source>
</evidence>
<dbReference type="PANTHER" id="PTHR10344:SF4">
    <property type="entry name" value="UMP-CMP KINASE 2, MITOCHONDRIAL"/>
    <property type="match status" value="1"/>
</dbReference>
<dbReference type="InterPro" id="IPR018095">
    <property type="entry name" value="Thymidylate_kin_CS"/>
</dbReference>
<dbReference type="GO" id="GO:0005524">
    <property type="term" value="F:ATP binding"/>
    <property type="evidence" value="ECO:0007669"/>
    <property type="project" value="UniProtKB-UniRule"/>
</dbReference>
<gene>
    <name evidence="12" type="primary">tmk</name>
    <name evidence="14" type="ordered locus">Zymop_0199</name>
</gene>
<dbReference type="SUPFAM" id="SSF52540">
    <property type="entry name" value="P-loop containing nucleoside triphosphate hydrolases"/>
    <property type="match status" value="1"/>
</dbReference>
<evidence type="ECO:0000256" key="1">
    <source>
        <dbReference type="ARBA" id="ARBA00009776"/>
    </source>
</evidence>
<evidence type="ECO:0000256" key="10">
    <source>
        <dbReference type="ARBA" id="ARBA00048743"/>
    </source>
</evidence>
<evidence type="ECO:0000256" key="12">
    <source>
        <dbReference type="HAMAP-Rule" id="MF_00165"/>
    </source>
</evidence>
<dbReference type="AlphaFoldDB" id="F8EU22"/>
<dbReference type="GO" id="GO:0004798">
    <property type="term" value="F:dTMP kinase activity"/>
    <property type="evidence" value="ECO:0007669"/>
    <property type="project" value="UniProtKB-UniRule"/>
</dbReference>
<evidence type="ECO:0000259" key="13">
    <source>
        <dbReference type="Pfam" id="PF02223"/>
    </source>
</evidence>
<dbReference type="GO" id="GO:0006235">
    <property type="term" value="P:dTTP biosynthetic process"/>
    <property type="evidence" value="ECO:0007669"/>
    <property type="project" value="UniProtKB-UniRule"/>
</dbReference>
<dbReference type="InterPro" id="IPR018094">
    <property type="entry name" value="Thymidylate_kinase"/>
</dbReference>